<evidence type="ECO:0000313" key="5">
    <source>
        <dbReference type="Proteomes" id="UP001341281"/>
    </source>
</evidence>
<keyword evidence="2" id="KW-0812">Transmembrane</keyword>
<dbReference type="GO" id="GO:0016020">
    <property type="term" value="C:membrane"/>
    <property type="evidence" value="ECO:0007669"/>
    <property type="project" value="InterPro"/>
</dbReference>
<organism evidence="4 5">
    <name type="scientific">Paspalum notatum var. saurae</name>
    <dbReference type="NCBI Taxonomy" id="547442"/>
    <lineage>
        <taxon>Eukaryota</taxon>
        <taxon>Viridiplantae</taxon>
        <taxon>Streptophyta</taxon>
        <taxon>Embryophyta</taxon>
        <taxon>Tracheophyta</taxon>
        <taxon>Spermatophyta</taxon>
        <taxon>Magnoliopsida</taxon>
        <taxon>Liliopsida</taxon>
        <taxon>Poales</taxon>
        <taxon>Poaceae</taxon>
        <taxon>PACMAD clade</taxon>
        <taxon>Panicoideae</taxon>
        <taxon>Andropogonodae</taxon>
        <taxon>Paspaleae</taxon>
        <taxon>Paspalinae</taxon>
        <taxon>Paspalum</taxon>
    </lineage>
</organism>
<accession>A0AAQ3X5D8</accession>
<keyword evidence="5" id="KW-1185">Reference proteome</keyword>
<feature type="transmembrane region" description="Helical" evidence="2">
    <location>
        <begin position="61"/>
        <end position="87"/>
    </location>
</feature>
<comment type="similarity">
    <text evidence="1">Belongs to the HAK/KUP transporter (TC 2.A.72.3) family.</text>
</comment>
<dbReference type="PANTHER" id="PTHR30540:SF116">
    <property type="entry name" value="POTASSIUM TRANSPORTER"/>
    <property type="match status" value="1"/>
</dbReference>
<feature type="transmembrane region" description="Helical" evidence="2">
    <location>
        <begin position="144"/>
        <end position="165"/>
    </location>
</feature>
<reference evidence="4 5" key="1">
    <citation type="submission" date="2024-02" db="EMBL/GenBank/DDBJ databases">
        <title>High-quality chromosome-scale genome assembly of Pensacola bahiagrass (Paspalum notatum Flugge var. saurae).</title>
        <authorList>
            <person name="Vega J.M."/>
            <person name="Podio M."/>
            <person name="Orjuela J."/>
            <person name="Siena L.A."/>
            <person name="Pessino S.C."/>
            <person name="Combes M.C."/>
            <person name="Mariac C."/>
            <person name="Albertini E."/>
            <person name="Pupilli F."/>
            <person name="Ortiz J.P.A."/>
            <person name="Leblanc O."/>
        </authorList>
    </citation>
    <scope>NUCLEOTIDE SEQUENCE [LARGE SCALE GENOMIC DNA]</scope>
    <source>
        <strain evidence="4">R1</strain>
        <tissue evidence="4">Leaf</tissue>
    </source>
</reference>
<proteinExistence type="inferred from homology"/>
<dbReference type="Proteomes" id="UP001341281">
    <property type="component" value="Chromosome 07"/>
</dbReference>
<evidence type="ECO:0000256" key="2">
    <source>
        <dbReference type="SAM" id="Phobius"/>
    </source>
</evidence>
<keyword evidence="2" id="KW-0472">Membrane</keyword>
<keyword evidence="2" id="KW-1133">Transmembrane helix</keyword>
<sequence>MAVNLTGTEAMFADLGHFNIRSVQLILGKQRSFGNTQNKFLILSINQSQVKYPRWSCSSNVWPTFIVAVSAAIIASQAMISGAFAIISQSQLLGCFPRVKVLHTSKLYEGQVYIPEVNFILGLFCVIVTFGFQTSNNIGNAYGICVTSVMVITTILLAVVMLLIWRVSIWLIIPFCLVFASIELVYLSSVLYKFKDKVGHQLRVQQFY</sequence>
<protein>
    <recommendedName>
        <fullName evidence="3">K+ potassium transporter integral membrane domain-containing protein</fullName>
    </recommendedName>
</protein>
<dbReference type="EMBL" id="CP144751">
    <property type="protein sequence ID" value="WVZ85466.1"/>
    <property type="molecule type" value="Genomic_DNA"/>
</dbReference>
<dbReference type="InterPro" id="IPR053951">
    <property type="entry name" value="K_trans_N"/>
</dbReference>
<evidence type="ECO:0000313" key="4">
    <source>
        <dbReference type="EMBL" id="WVZ85466.1"/>
    </source>
</evidence>
<feature type="transmembrane region" description="Helical" evidence="2">
    <location>
        <begin position="112"/>
        <end position="132"/>
    </location>
</feature>
<dbReference type="InterPro" id="IPR003855">
    <property type="entry name" value="K+_transporter"/>
</dbReference>
<dbReference type="AlphaFoldDB" id="A0AAQ3X5D8"/>
<dbReference type="Pfam" id="PF02705">
    <property type="entry name" value="K_trans"/>
    <property type="match status" value="1"/>
</dbReference>
<evidence type="ECO:0000259" key="3">
    <source>
        <dbReference type="Pfam" id="PF02705"/>
    </source>
</evidence>
<name>A0AAQ3X5D8_PASNO</name>
<feature type="transmembrane region" description="Helical" evidence="2">
    <location>
        <begin position="171"/>
        <end position="192"/>
    </location>
</feature>
<gene>
    <name evidence="4" type="ORF">U9M48_032390</name>
</gene>
<dbReference type="PANTHER" id="PTHR30540">
    <property type="entry name" value="OSMOTIC STRESS POTASSIUM TRANSPORTER"/>
    <property type="match status" value="1"/>
</dbReference>
<dbReference type="GO" id="GO:0015079">
    <property type="term" value="F:potassium ion transmembrane transporter activity"/>
    <property type="evidence" value="ECO:0007669"/>
    <property type="project" value="InterPro"/>
</dbReference>
<feature type="domain" description="K+ potassium transporter integral membrane" evidence="3">
    <location>
        <begin position="5"/>
        <end position="195"/>
    </location>
</feature>
<evidence type="ECO:0000256" key="1">
    <source>
        <dbReference type="ARBA" id="ARBA00008440"/>
    </source>
</evidence>